<protein>
    <recommendedName>
        <fullName evidence="5">HTH tetR-type domain-containing protein</fullName>
    </recommendedName>
</protein>
<dbReference type="PROSITE" id="PS50977">
    <property type="entry name" value="HTH_TETR_2"/>
    <property type="match status" value="1"/>
</dbReference>
<evidence type="ECO:0000256" key="1">
    <source>
        <dbReference type="ARBA" id="ARBA00023015"/>
    </source>
</evidence>
<dbReference type="InterPro" id="IPR009057">
    <property type="entry name" value="Homeodomain-like_sf"/>
</dbReference>
<evidence type="ECO:0000259" key="5">
    <source>
        <dbReference type="PROSITE" id="PS50977"/>
    </source>
</evidence>
<name>A0A1U7JLT1_9HYPH</name>
<dbReference type="PANTHER" id="PTHR47506:SF1">
    <property type="entry name" value="HTH-TYPE TRANSCRIPTIONAL REGULATOR YJDC"/>
    <property type="match status" value="1"/>
</dbReference>
<dbReference type="SUPFAM" id="SSF46689">
    <property type="entry name" value="Homeodomain-like"/>
    <property type="match status" value="1"/>
</dbReference>
<evidence type="ECO:0000256" key="4">
    <source>
        <dbReference type="PROSITE-ProRule" id="PRU00335"/>
    </source>
</evidence>
<dbReference type="Proteomes" id="UP000185783">
    <property type="component" value="Unassembled WGS sequence"/>
</dbReference>
<keyword evidence="1" id="KW-0805">Transcription regulation</keyword>
<dbReference type="InterPro" id="IPR036271">
    <property type="entry name" value="Tet_transcr_reg_TetR-rel_C_sf"/>
</dbReference>
<proteinExistence type="predicted"/>
<evidence type="ECO:0000313" key="7">
    <source>
        <dbReference type="Proteomes" id="UP000185783"/>
    </source>
</evidence>
<dbReference type="PANTHER" id="PTHR47506">
    <property type="entry name" value="TRANSCRIPTIONAL REGULATORY PROTEIN"/>
    <property type="match status" value="1"/>
</dbReference>
<gene>
    <name evidence="6" type="ORF">A3843_01715</name>
</gene>
<dbReference type="AlphaFoldDB" id="A0A1U7JLT1"/>
<dbReference type="SUPFAM" id="SSF48498">
    <property type="entry name" value="Tetracyclin repressor-like, C-terminal domain"/>
    <property type="match status" value="1"/>
</dbReference>
<dbReference type="GO" id="GO:0003677">
    <property type="term" value="F:DNA binding"/>
    <property type="evidence" value="ECO:0007669"/>
    <property type="project" value="UniProtKB-UniRule"/>
</dbReference>
<dbReference type="PRINTS" id="PR00455">
    <property type="entry name" value="HTHTETR"/>
</dbReference>
<keyword evidence="3" id="KW-0804">Transcription</keyword>
<keyword evidence="7" id="KW-1185">Reference proteome</keyword>
<dbReference type="Pfam" id="PF00440">
    <property type="entry name" value="TetR_N"/>
    <property type="match status" value="1"/>
</dbReference>
<accession>A0A1U7JLT1</accession>
<sequence>MTKKEDILEAATRLFNEYGYTAVGVDLIRDEANVSKMTIYKHFKTKDYLVEAVLNYRHQKFSHGITSALEGIDDPEQRLRAIFNWHLQWFFSPDFFGCMFVKAMGEFHASDPLREVAQGHKQWIANVIADILRDMGREDVEPMASYLQMALEGMIVNASLFRSYEQLDTSWRVLCDTIGITYQPLEKPNNAWADPMRTPTVAGAA</sequence>
<dbReference type="OrthoDB" id="9787680at2"/>
<dbReference type="RefSeq" id="WP_051269695.1">
    <property type="nucleotide sequence ID" value="NZ_LVVZ01000004.1"/>
</dbReference>
<comment type="caution">
    <text evidence="6">The sequence shown here is derived from an EMBL/GenBank/DDBJ whole genome shotgun (WGS) entry which is preliminary data.</text>
</comment>
<organism evidence="6 7">
    <name type="scientific">Pseudovibrio exalbescens</name>
    <dbReference type="NCBI Taxonomy" id="197461"/>
    <lineage>
        <taxon>Bacteria</taxon>
        <taxon>Pseudomonadati</taxon>
        <taxon>Pseudomonadota</taxon>
        <taxon>Alphaproteobacteria</taxon>
        <taxon>Hyphomicrobiales</taxon>
        <taxon>Stappiaceae</taxon>
        <taxon>Pseudovibrio</taxon>
    </lineage>
</organism>
<dbReference type="EMBL" id="LVVZ01000004">
    <property type="protein sequence ID" value="OKL45677.1"/>
    <property type="molecule type" value="Genomic_DNA"/>
</dbReference>
<feature type="DNA-binding region" description="H-T-H motif" evidence="4">
    <location>
        <begin position="24"/>
        <end position="43"/>
    </location>
</feature>
<reference evidence="6 7" key="1">
    <citation type="submission" date="2016-03" db="EMBL/GenBank/DDBJ databases">
        <title>Genome sequence of Nesiotobacter sp. nov., a moderately halophilic alphaproteobacterium isolated from the Yellow Sea, China.</title>
        <authorList>
            <person name="Zhang G."/>
            <person name="Zhang R."/>
        </authorList>
    </citation>
    <scope>NUCLEOTIDE SEQUENCE [LARGE SCALE GENOMIC DNA]</scope>
    <source>
        <strain evidence="6 7">WB1-6</strain>
    </source>
</reference>
<evidence type="ECO:0000313" key="6">
    <source>
        <dbReference type="EMBL" id="OKL45677.1"/>
    </source>
</evidence>
<evidence type="ECO:0000256" key="2">
    <source>
        <dbReference type="ARBA" id="ARBA00023125"/>
    </source>
</evidence>
<feature type="domain" description="HTH tetR-type" evidence="5">
    <location>
        <begin position="1"/>
        <end position="61"/>
    </location>
</feature>
<dbReference type="InterPro" id="IPR001647">
    <property type="entry name" value="HTH_TetR"/>
</dbReference>
<keyword evidence="2 4" id="KW-0238">DNA-binding</keyword>
<dbReference type="STRING" id="197461.A3843_01715"/>
<evidence type="ECO:0000256" key="3">
    <source>
        <dbReference type="ARBA" id="ARBA00023163"/>
    </source>
</evidence>
<dbReference type="Gene3D" id="1.10.357.10">
    <property type="entry name" value="Tetracycline Repressor, domain 2"/>
    <property type="match status" value="1"/>
</dbReference>